<feature type="compositionally biased region" description="Basic and acidic residues" evidence="2">
    <location>
        <begin position="12"/>
        <end position="29"/>
    </location>
</feature>
<dbReference type="Proteomes" id="UP000178977">
    <property type="component" value="Unassembled WGS sequence"/>
</dbReference>
<organism evidence="3 4">
    <name type="scientific">Candidatus Sungbacteria bacterium RIFCSPLOWO2_01_FULL_60_25</name>
    <dbReference type="NCBI Taxonomy" id="1802281"/>
    <lineage>
        <taxon>Bacteria</taxon>
        <taxon>Candidatus Sungiibacteriota</taxon>
    </lineage>
</organism>
<reference evidence="3 4" key="1">
    <citation type="journal article" date="2016" name="Nat. Commun.">
        <title>Thousands of microbial genomes shed light on interconnected biogeochemical processes in an aquifer system.</title>
        <authorList>
            <person name="Anantharaman K."/>
            <person name="Brown C.T."/>
            <person name="Hug L.A."/>
            <person name="Sharon I."/>
            <person name="Castelle C.J."/>
            <person name="Probst A.J."/>
            <person name="Thomas B.C."/>
            <person name="Singh A."/>
            <person name="Wilkins M.J."/>
            <person name="Karaoz U."/>
            <person name="Brodie E.L."/>
            <person name="Williams K.H."/>
            <person name="Hubbard S.S."/>
            <person name="Banfield J.F."/>
        </authorList>
    </citation>
    <scope>NUCLEOTIDE SEQUENCE [LARGE SCALE GENOMIC DNA]</scope>
</reference>
<name>A0A1G2LBB4_9BACT</name>
<evidence type="ECO:0000313" key="3">
    <source>
        <dbReference type="EMBL" id="OHA08935.1"/>
    </source>
</evidence>
<proteinExistence type="predicted"/>
<dbReference type="AlphaFoldDB" id="A0A1G2LBB4"/>
<comment type="caution">
    <text evidence="3">The sequence shown here is derived from an EMBL/GenBank/DDBJ whole genome shotgun (WGS) entry which is preliminary data.</text>
</comment>
<feature type="compositionally biased region" description="Polar residues" evidence="2">
    <location>
        <begin position="1"/>
        <end position="11"/>
    </location>
</feature>
<gene>
    <name evidence="3" type="ORF">A3A44_00030</name>
</gene>
<sequence>MTSQEAYSSSEVPERSGDDVSTRGEQRERLYESVERKIDIARDIWLAAEGLEPPRAGDDDAAIRAERAALERPLENIYRQFPGARGLTERYQSLYVRLNQLEDEMQHTEAEERTNAVYIANEPVGDEMEKIREQLRTLEDDDNFLFVRTVSRGITAALETRQSMRDILRRLGPRAGDPAAYEEELPEEHREQFRRSIVAVSPERFSFIVDIGRDGFRRLGPRYKDASGIHVAPCWSLINRTMLDGQNLMAGIFGDEHEMKRWQHQPAITAKHEDFHAFFQGFAEKQGFFSVQRISRQADQLLRLKEIQAPKAVIDHELQIFARRARTFQDYGHEELLAELASAPHEVIPNSTYAAEMGKTEALLHGLKGRDPDLDRIIDQEIKNLDVSRIRERFQRLYETVREKAPERLLDLDIALAIFPPSKMRHVERLVERWVPHGLERDQSGGGREDGPEPLP</sequence>
<feature type="region of interest" description="Disordered" evidence="2">
    <location>
        <begin position="1"/>
        <end position="29"/>
    </location>
</feature>
<dbReference type="EMBL" id="MHQT01000033">
    <property type="protein sequence ID" value="OHA08935.1"/>
    <property type="molecule type" value="Genomic_DNA"/>
</dbReference>
<accession>A0A1G2LBB4</accession>
<evidence type="ECO:0000256" key="2">
    <source>
        <dbReference type="SAM" id="MobiDB-lite"/>
    </source>
</evidence>
<keyword evidence="1" id="KW-0175">Coiled coil</keyword>
<evidence type="ECO:0000313" key="4">
    <source>
        <dbReference type="Proteomes" id="UP000178977"/>
    </source>
</evidence>
<protein>
    <submittedName>
        <fullName evidence="3">Uncharacterized protein</fullName>
    </submittedName>
</protein>
<feature type="coiled-coil region" evidence="1">
    <location>
        <begin position="84"/>
        <end position="111"/>
    </location>
</feature>
<evidence type="ECO:0000256" key="1">
    <source>
        <dbReference type="SAM" id="Coils"/>
    </source>
</evidence>
<dbReference type="STRING" id="1802281.A3A44_00030"/>